<gene>
    <name evidence="1" type="ORF">Adt_13098</name>
</gene>
<name>A0ABD1TVT9_9LAMI</name>
<reference evidence="2" key="1">
    <citation type="submission" date="2024-07" db="EMBL/GenBank/DDBJ databases">
        <title>Two chromosome-level genome assemblies of Korean endemic species Abeliophyllum distichum and Forsythia ovata (Oleaceae).</title>
        <authorList>
            <person name="Jang H."/>
        </authorList>
    </citation>
    <scope>NUCLEOTIDE SEQUENCE [LARGE SCALE GENOMIC DNA]</scope>
</reference>
<dbReference type="Proteomes" id="UP001604336">
    <property type="component" value="Unassembled WGS sequence"/>
</dbReference>
<evidence type="ECO:0000313" key="1">
    <source>
        <dbReference type="EMBL" id="KAL2516851.1"/>
    </source>
</evidence>
<sequence>MFEEISMLRVNLSSNIYLLLTTGRHYTPAARGAIGAKGVKFQPRINAFDVEAMTALRKHSEFVSDNEFHQANCTIREVVVVSGICYLRKIFQDFLQTTVCHNRVGWRHNNDDSSREFEIDNRTDELEDEQYE</sequence>
<proteinExistence type="predicted"/>
<accession>A0ABD1TVT9</accession>
<comment type="caution">
    <text evidence="1">The sequence shown here is derived from an EMBL/GenBank/DDBJ whole genome shotgun (WGS) entry which is preliminary data.</text>
</comment>
<organism evidence="1 2">
    <name type="scientific">Abeliophyllum distichum</name>
    <dbReference type="NCBI Taxonomy" id="126358"/>
    <lineage>
        <taxon>Eukaryota</taxon>
        <taxon>Viridiplantae</taxon>
        <taxon>Streptophyta</taxon>
        <taxon>Embryophyta</taxon>
        <taxon>Tracheophyta</taxon>
        <taxon>Spermatophyta</taxon>
        <taxon>Magnoliopsida</taxon>
        <taxon>eudicotyledons</taxon>
        <taxon>Gunneridae</taxon>
        <taxon>Pentapetalae</taxon>
        <taxon>asterids</taxon>
        <taxon>lamiids</taxon>
        <taxon>Lamiales</taxon>
        <taxon>Oleaceae</taxon>
        <taxon>Forsythieae</taxon>
        <taxon>Abeliophyllum</taxon>
    </lineage>
</organism>
<dbReference type="EMBL" id="JBFOLK010000004">
    <property type="protein sequence ID" value="KAL2516851.1"/>
    <property type="molecule type" value="Genomic_DNA"/>
</dbReference>
<evidence type="ECO:0000313" key="2">
    <source>
        <dbReference type="Proteomes" id="UP001604336"/>
    </source>
</evidence>
<protein>
    <submittedName>
        <fullName evidence="1">Uncharacterized protein</fullName>
    </submittedName>
</protein>
<dbReference type="AlphaFoldDB" id="A0ABD1TVT9"/>
<keyword evidence="2" id="KW-1185">Reference proteome</keyword>